<dbReference type="Gene3D" id="3.40.30.10">
    <property type="entry name" value="Glutaredoxin"/>
    <property type="match status" value="1"/>
</dbReference>
<dbReference type="PROSITE" id="PS50405">
    <property type="entry name" value="GST_CTER"/>
    <property type="match status" value="1"/>
</dbReference>
<gene>
    <name evidence="3" type="ordered locus">Plav_0647</name>
</gene>
<dbReference type="Proteomes" id="UP000006377">
    <property type="component" value="Chromosome"/>
</dbReference>
<proteinExistence type="predicted"/>
<dbReference type="OrthoDB" id="9782992at2"/>
<dbReference type="SUPFAM" id="SSF47616">
    <property type="entry name" value="GST C-terminal domain-like"/>
    <property type="match status" value="1"/>
</dbReference>
<evidence type="ECO:0000313" key="4">
    <source>
        <dbReference type="Proteomes" id="UP000006377"/>
    </source>
</evidence>
<dbReference type="Pfam" id="PF13417">
    <property type="entry name" value="GST_N_3"/>
    <property type="match status" value="1"/>
</dbReference>
<dbReference type="AlphaFoldDB" id="A7HQT7"/>
<dbReference type="KEGG" id="pla:Plav_0647"/>
<dbReference type="InterPro" id="IPR036282">
    <property type="entry name" value="Glutathione-S-Trfase_C_sf"/>
</dbReference>
<keyword evidence="3" id="KW-0808">Transferase</keyword>
<feature type="domain" description="GST N-terminal" evidence="1">
    <location>
        <begin position="16"/>
        <end position="94"/>
    </location>
</feature>
<evidence type="ECO:0000259" key="2">
    <source>
        <dbReference type="PROSITE" id="PS50405"/>
    </source>
</evidence>
<dbReference type="HOGENOM" id="CLU_011226_11_0_5"/>
<accession>A7HQT7</accession>
<dbReference type="PROSITE" id="PS50404">
    <property type="entry name" value="GST_NTER"/>
    <property type="match status" value="1"/>
</dbReference>
<dbReference type="Gene3D" id="1.20.1050.10">
    <property type="match status" value="1"/>
</dbReference>
<organism evidence="3 4">
    <name type="scientific">Parvibaculum lavamentivorans (strain DS-1 / DSM 13023 / NCIMB 13966)</name>
    <dbReference type="NCBI Taxonomy" id="402881"/>
    <lineage>
        <taxon>Bacteria</taxon>
        <taxon>Pseudomonadati</taxon>
        <taxon>Pseudomonadota</taxon>
        <taxon>Alphaproteobacteria</taxon>
        <taxon>Hyphomicrobiales</taxon>
        <taxon>Parvibaculaceae</taxon>
        <taxon>Parvibaculum</taxon>
    </lineage>
</organism>
<dbReference type="InterPro" id="IPR050983">
    <property type="entry name" value="GST_Omega/HSP26"/>
</dbReference>
<dbReference type="InterPro" id="IPR040079">
    <property type="entry name" value="Glutathione_S-Trfase"/>
</dbReference>
<dbReference type="InterPro" id="IPR010987">
    <property type="entry name" value="Glutathione-S-Trfase_C-like"/>
</dbReference>
<keyword evidence="4" id="KW-1185">Reference proteome</keyword>
<dbReference type="STRING" id="402881.Plav_0647"/>
<dbReference type="SFLD" id="SFLDS00019">
    <property type="entry name" value="Glutathione_Transferase_(cytos"/>
    <property type="match status" value="1"/>
</dbReference>
<dbReference type="InterPro" id="IPR004045">
    <property type="entry name" value="Glutathione_S-Trfase_N"/>
</dbReference>
<dbReference type="InterPro" id="IPR036249">
    <property type="entry name" value="Thioredoxin-like_sf"/>
</dbReference>
<dbReference type="CDD" id="cd00570">
    <property type="entry name" value="GST_N_family"/>
    <property type="match status" value="1"/>
</dbReference>
<protein>
    <submittedName>
        <fullName evidence="3">Glutathione S-transferase domain</fullName>
    </submittedName>
</protein>
<name>A7HQT7_PARL1</name>
<dbReference type="Pfam" id="PF13410">
    <property type="entry name" value="GST_C_2"/>
    <property type="match status" value="1"/>
</dbReference>
<dbReference type="PANTHER" id="PTHR43968">
    <property type="match status" value="1"/>
</dbReference>
<evidence type="ECO:0000313" key="3">
    <source>
        <dbReference type="EMBL" id="ABS62270.1"/>
    </source>
</evidence>
<feature type="domain" description="GST C-terminal" evidence="2">
    <location>
        <begin position="99"/>
        <end position="224"/>
    </location>
</feature>
<dbReference type="EMBL" id="CP000774">
    <property type="protein sequence ID" value="ABS62270.1"/>
    <property type="molecule type" value="Genomic_DNA"/>
</dbReference>
<dbReference type="SUPFAM" id="SSF52833">
    <property type="entry name" value="Thioredoxin-like"/>
    <property type="match status" value="1"/>
</dbReference>
<dbReference type="eggNOG" id="COG0625">
    <property type="taxonomic scope" value="Bacteria"/>
</dbReference>
<evidence type="ECO:0000259" key="1">
    <source>
        <dbReference type="PROSITE" id="PS50404"/>
    </source>
</evidence>
<dbReference type="GO" id="GO:0016740">
    <property type="term" value="F:transferase activity"/>
    <property type="evidence" value="ECO:0007669"/>
    <property type="project" value="UniProtKB-KW"/>
</dbReference>
<reference evidence="3 4" key="1">
    <citation type="journal article" date="2011" name="Stand. Genomic Sci.">
        <title>Complete genome sequence of Parvibaculum lavamentivorans type strain (DS-1(T)).</title>
        <authorList>
            <person name="Schleheck D."/>
            <person name="Weiss M."/>
            <person name="Pitluck S."/>
            <person name="Bruce D."/>
            <person name="Land M.L."/>
            <person name="Han S."/>
            <person name="Saunders E."/>
            <person name="Tapia R."/>
            <person name="Detter C."/>
            <person name="Brettin T."/>
            <person name="Han J."/>
            <person name="Woyke T."/>
            <person name="Goodwin L."/>
            <person name="Pennacchio L."/>
            <person name="Nolan M."/>
            <person name="Cook A.M."/>
            <person name="Kjelleberg S."/>
            <person name="Thomas T."/>
        </authorList>
    </citation>
    <scope>NUCLEOTIDE SEQUENCE [LARGE SCALE GENOMIC DNA]</scope>
    <source>
        <strain evidence="4">DS-1 / DSM 13023 / NCIMB 13966</strain>
    </source>
</reference>
<dbReference type="PANTHER" id="PTHR43968:SF6">
    <property type="entry name" value="GLUTATHIONE S-TRANSFERASE OMEGA"/>
    <property type="match status" value="1"/>
</dbReference>
<dbReference type="GO" id="GO:0005737">
    <property type="term" value="C:cytoplasm"/>
    <property type="evidence" value="ECO:0007669"/>
    <property type="project" value="TreeGrafter"/>
</dbReference>
<dbReference type="SFLD" id="SFLDG00358">
    <property type="entry name" value="Main_(cytGST)"/>
    <property type="match status" value="1"/>
</dbReference>
<sequence length="230" mass="25382">MRRTNHAADKIMSIATGMKLYNAQLSPFAARCRLAIYAKDLDVELLDMPNPELEPEFSRLAPMHKVPLLVDGDITVPESETILEYFEDKGLGIPMRPSDPVAAARMRLLARIGDLYVMVPMGELFTQINPAGRDPNVVAREMAELTKAMGWLDHYIGSPECAVGNTLTIADCTLVPILFFFDQIGPMFGEVDPLKNFPSAQAYYKGVQKHPAAAKVVAELDAALRRMMGS</sequence>
<dbReference type="CDD" id="cd00299">
    <property type="entry name" value="GST_C_family"/>
    <property type="match status" value="1"/>
</dbReference>